<dbReference type="InterPro" id="IPR023549">
    <property type="entry name" value="Subtilisin_inhibitor"/>
</dbReference>
<comment type="subcellular location">
    <subcellularLocation>
        <location evidence="1">Secreted</location>
    </subcellularLocation>
</comment>
<evidence type="ECO:0000256" key="4">
    <source>
        <dbReference type="ARBA" id="ARBA00022525"/>
    </source>
</evidence>
<dbReference type="GO" id="GO:0005576">
    <property type="term" value="C:extracellular region"/>
    <property type="evidence" value="ECO:0007669"/>
    <property type="project" value="UniProtKB-SubCell"/>
</dbReference>
<comment type="similarity">
    <text evidence="2 8">Belongs to the protease inhibitor I16 (SSI) family.</text>
</comment>
<dbReference type="Gene3D" id="3.30.350.10">
    <property type="entry name" value="Subtilisin inhibitor-like"/>
    <property type="match status" value="1"/>
</dbReference>
<keyword evidence="12" id="KW-1185">Reference proteome</keyword>
<dbReference type="InterPro" id="IPR000691">
    <property type="entry name" value="Prot_inh_I16_SSI"/>
</dbReference>
<evidence type="ECO:0000313" key="11">
    <source>
        <dbReference type="EMBL" id="GHF10952.1"/>
    </source>
</evidence>
<dbReference type="Pfam" id="PF00720">
    <property type="entry name" value="SSI"/>
    <property type="match status" value="1"/>
</dbReference>
<dbReference type="Proteomes" id="UP000630718">
    <property type="component" value="Unassembled WGS sequence"/>
</dbReference>
<dbReference type="GO" id="GO:0004867">
    <property type="term" value="F:serine-type endopeptidase inhibitor activity"/>
    <property type="evidence" value="ECO:0007669"/>
    <property type="project" value="UniProtKB-KW"/>
</dbReference>
<evidence type="ECO:0000256" key="5">
    <source>
        <dbReference type="ARBA" id="ARBA00022690"/>
    </source>
</evidence>
<feature type="domain" description="Subtilisin inhibitor" evidence="10">
    <location>
        <begin position="41"/>
        <end position="124"/>
    </location>
</feature>
<dbReference type="EMBL" id="BNBI01000008">
    <property type="protein sequence ID" value="GHF10952.1"/>
    <property type="molecule type" value="Genomic_DNA"/>
</dbReference>
<dbReference type="PRINTS" id="PR00294">
    <property type="entry name" value="SSBTLNINHBTR"/>
</dbReference>
<reference evidence="11" key="2">
    <citation type="submission" date="2020-09" db="EMBL/GenBank/DDBJ databases">
        <authorList>
            <person name="Sun Q."/>
            <person name="Ohkuma M."/>
        </authorList>
    </citation>
    <scope>NUCLEOTIDE SEQUENCE</scope>
    <source>
        <strain evidence="11">JCM 4477</strain>
    </source>
</reference>
<keyword evidence="6 8" id="KW-0722">Serine protease inhibitor</keyword>
<evidence type="ECO:0000256" key="8">
    <source>
        <dbReference type="RuleBase" id="RU003471"/>
    </source>
</evidence>
<evidence type="ECO:0000256" key="6">
    <source>
        <dbReference type="ARBA" id="ARBA00022900"/>
    </source>
</evidence>
<dbReference type="InterPro" id="IPR036819">
    <property type="entry name" value="Subtilisin_inhibitor-like_sf"/>
</dbReference>
<dbReference type="RefSeq" id="WP_190205704.1">
    <property type="nucleotide sequence ID" value="NZ_BNBI01000008.1"/>
</dbReference>
<sequence length="156" mass="16024">MTHTTTARAVRGGLLAATALLVACAAPAQATVRGPEPAGDWLLLTVTRGDTRSGSTEGTLLLCDPPRGHAHADLACAELDRAGGDIAAVPLRETHCPMIYSPVTAHARGQWRGRPVEYTRTFPNTCVMAARTGAVFALAEDPPAAPAPAPAPAPAS</sequence>
<proteinExistence type="inferred from homology"/>
<dbReference type="InterPro" id="IPR020054">
    <property type="entry name" value="Prot_inh_SSI_I16_CS"/>
</dbReference>
<evidence type="ECO:0000256" key="1">
    <source>
        <dbReference type="ARBA" id="ARBA00004613"/>
    </source>
</evidence>
<protein>
    <recommendedName>
        <fullName evidence="10">Subtilisin inhibitor domain-containing protein</fullName>
    </recommendedName>
</protein>
<evidence type="ECO:0000256" key="3">
    <source>
        <dbReference type="ARBA" id="ARBA00011738"/>
    </source>
</evidence>
<evidence type="ECO:0000256" key="7">
    <source>
        <dbReference type="ARBA" id="ARBA00023157"/>
    </source>
</evidence>
<keyword evidence="9" id="KW-0732">Signal</keyword>
<comment type="caution">
    <text evidence="11">The sequence shown here is derived from an EMBL/GenBank/DDBJ whole genome shotgun (WGS) entry which is preliminary data.</text>
</comment>
<keyword evidence="7" id="KW-1015">Disulfide bond</keyword>
<reference evidence="11" key="1">
    <citation type="journal article" date="2014" name="Int. J. Syst. Evol. Microbiol.">
        <title>Complete genome sequence of Corynebacterium casei LMG S-19264T (=DSM 44701T), isolated from a smear-ripened cheese.</title>
        <authorList>
            <consortium name="US DOE Joint Genome Institute (JGI-PGF)"/>
            <person name="Walter F."/>
            <person name="Albersmeier A."/>
            <person name="Kalinowski J."/>
            <person name="Ruckert C."/>
        </authorList>
    </citation>
    <scope>NUCLEOTIDE SEQUENCE</scope>
    <source>
        <strain evidence="11">JCM 4477</strain>
    </source>
</reference>
<evidence type="ECO:0000259" key="10">
    <source>
        <dbReference type="Pfam" id="PF00720"/>
    </source>
</evidence>
<accession>A0A919AI46</accession>
<feature type="signal peptide" evidence="9">
    <location>
        <begin position="1"/>
        <end position="30"/>
    </location>
</feature>
<organism evidence="11 12">
    <name type="scientific">Streptomyces fumanus</name>
    <dbReference type="NCBI Taxonomy" id="67302"/>
    <lineage>
        <taxon>Bacteria</taxon>
        <taxon>Bacillati</taxon>
        <taxon>Actinomycetota</taxon>
        <taxon>Actinomycetes</taxon>
        <taxon>Kitasatosporales</taxon>
        <taxon>Streptomycetaceae</taxon>
        <taxon>Streptomyces</taxon>
    </lineage>
</organism>
<keyword evidence="5 8" id="KW-0646">Protease inhibitor</keyword>
<evidence type="ECO:0000256" key="9">
    <source>
        <dbReference type="SAM" id="SignalP"/>
    </source>
</evidence>
<dbReference type="SUPFAM" id="SSF55399">
    <property type="entry name" value="Subtilisin inhibitor"/>
    <property type="match status" value="1"/>
</dbReference>
<feature type="chain" id="PRO_5037436964" description="Subtilisin inhibitor domain-containing protein" evidence="9">
    <location>
        <begin position="31"/>
        <end position="156"/>
    </location>
</feature>
<name>A0A919AI46_9ACTN</name>
<comment type="subunit">
    <text evidence="3">Homodimer.</text>
</comment>
<evidence type="ECO:0000256" key="2">
    <source>
        <dbReference type="ARBA" id="ARBA00010472"/>
    </source>
</evidence>
<gene>
    <name evidence="11" type="ORF">GCM10018772_39970</name>
</gene>
<evidence type="ECO:0000313" key="12">
    <source>
        <dbReference type="Proteomes" id="UP000630718"/>
    </source>
</evidence>
<dbReference type="PROSITE" id="PS00999">
    <property type="entry name" value="SSI"/>
    <property type="match status" value="1"/>
</dbReference>
<keyword evidence="4" id="KW-0964">Secreted</keyword>
<dbReference type="AlphaFoldDB" id="A0A919AI46"/>